<gene>
    <name evidence="2" type="ORF">CVT26_008727</name>
</gene>
<protein>
    <submittedName>
        <fullName evidence="2">Uncharacterized protein</fullName>
    </submittedName>
</protein>
<feature type="compositionally biased region" description="Basic and acidic residues" evidence="1">
    <location>
        <begin position="557"/>
        <end position="566"/>
    </location>
</feature>
<feature type="region of interest" description="Disordered" evidence="1">
    <location>
        <begin position="542"/>
        <end position="567"/>
    </location>
</feature>
<dbReference type="AlphaFoldDB" id="A0A409YGA4"/>
<evidence type="ECO:0000313" key="2">
    <source>
        <dbReference type="EMBL" id="PPR02049.1"/>
    </source>
</evidence>
<name>A0A409YGA4_9AGAR</name>
<keyword evidence="3" id="KW-1185">Reference proteome</keyword>
<proteinExistence type="predicted"/>
<comment type="caution">
    <text evidence="2">The sequence shown here is derived from an EMBL/GenBank/DDBJ whole genome shotgun (WGS) entry which is preliminary data.</text>
</comment>
<evidence type="ECO:0000256" key="1">
    <source>
        <dbReference type="SAM" id="MobiDB-lite"/>
    </source>
</evidence>
<evidence type="ECO:0000313" key="3">
    <source>
        <dbReference type="Proteomes" id="UP000284706"/>
    </source>
</evidence>
<dbReference type="InParanoid" id="A0A409YGA4"/>
<dbReference type="OrthoDB" id="3061861at2759"/>
<dbReference type="EMBL" id="NHYE01000877">
    <property type="protein sequence ID" value="PPR02049.1"/>
    <property type="molecule type" value="Genomic_DNA"/>
</dbReference>
<dbReference type="Proteomes" id="UP000284706">
    <property type="component" value="Unassembled WGS sequence"/>
</dbReference>
<reference evidence="2 3" key="1">
    <citation type="journal article" date="2018" name="Evol. Lett.">
        <title>Horizontal gene cluster transfer increased hallucinogenic mushroom diversity.</title>
        <authorList>
            <person name="Reynolds H.T."/>
            <person name="Vijayakumar V."/>
            <person name="Gluck-Thaler E."/>
            <person name="Korotkin H.B."/>
            <person name="Matheny P.B."/>
            <person name="Slot J.C."/>
        </authorList>
    </citation>
    <scope>NUCLEOTIDE SEQUENCE [LARGE SCALE GENOMIC DNA]</scope>
    <source>
        <strain evidence="2 3">SRW20</strain>
    </source>
</reference>
<organism evidence="2 3">
    <name type="scientific">Gymnopilus dilepis</name>
    <dbReference type="NCBI Taxonomy" id="231916"/>
    <lineage>
        <taxon>Eukaryota</taxon>
        <taxon>Fungi</taxon>
        <taxon>Dikarya</taxon>
        <taxon>Basidiomycota</taxon>
        <taxon>Agaricomycotina</taxon>
        <taxon>Agaricomycetes</taxon>
        <taxon>Agaricomycetidae</taxon>
        <taxon>Agaricales</taxon>
        <taxon>Agaricineae</taxon>
        <taxon>Hymenogastraceae</taxon>
        <taxon>Gymnopilus</taxon>
    </lineage>
</organism>
<accession>A0A409YGA4</accession>
<sequence length="699" mass="79711">MPEFDNYSVTVNTMETGKGYPAHIATSYKEIRNKFFTTFVPADNSELRENTAITVSAEPTAPSDPALRLDQLGKDRFTNWPPSSWRKRAKGEHYEYLMNPPKLLGRLIVRRRGKLLVVAAGTEAACISLGLEGHIVGMRTADFQDIIAGEVDGPNEDPEKAAKIRTFLLPDRFVTKGSSTSPRHVKIFAAWISSEWVWALLDFSGLVRIHVKSKSRAWTEADLAVGSPEWKNLFKTFNGSPDWILEKDCAIKRLRKWRDAILQEYSIWKEAVAAARQRYDQELRQRNCMADFFDASNPGRRASIISGPGLVLPPQTPRPIIREICSNSMDAFSGFGRHLANDFLHQQVIFPGTPAYIICEDEATFKQFENGIYDFFSQFTTPKFFRDVGSVPNSKNPFEFNELSNTRYMQKYITVFRRAESRITRDHYYQLCERGLLDPEHTIGDPYPESKAQALKAKFDQWRRHPDSKKATRREPVHFYGGNLRAYSAIVARAPAEWNIVVDRVRVTRDITTFGYTTTIGIAQFREYLLNRIIYREVRSSGGRRARNKTGQGGRPTMDRTTRKSVDASNNQALGLKKWQDGINPEDLVYEYDSSGRLVGIIPDNDDDNPGDANRNHDTSSCAYNITPFTHSPFTQFLQDMYKDDCFEASLDLGESLSDNPHVTVKRKRLFNRAITFDHEEVIALYVSISSVRKVLLLD</sequence>